<evidence type="ECO:0008006" key="6">
    <source>
        <dbReference type="Google" id="ProtNLM"/>
    </source>
</evidence>
<sequence>MGGRGRPRDESSTHPSKYLNAHHEARELLPEISHRLERNAEHRAALERDRKLALLREMEVVGMTTTAVSKYQQLLKELRPEVVIVEEAAEVLEAHILTALHPRTQHVILIGDHQQLRPSTAVYRLSKNFHLDVSLFERLIKNGADHETLLQQRRMHPKVSRLIKPYYPELRDHPVTQEHPDVKGVSHRTFFLRHTNFEDDEGESHSKANSFEANFISALCAHLVASGYDESQITVLSPYLGQVRLLKNKLKRDPTTMEVQVTAVDNFQGEENDIIVISLVRSNRNRSMGFLAVENRINVALTRARHGMFIVGNADMLRGHKLWDAIMKELAADDSISDRMPLLQRESGAEVLVKTCDDISLLLDNPLHETPAGCSGGGFTSFGGASENPGRKVADRWADLGKHDRGDRDRGGRGDRDRGKG</sequence>
<dbReference type="Proteomes" id="UP001189429">
    <property type="component" value="Unassembled WGS sequence"/>
</dbReference>
<proteinExistence type="predicted"/>
<dbReference type="PANTHER" id="PTHR10887:SF341">
    <property type="entry name" value="NFX1-TYPE ZINC FINGER-CONTAINING PROTEIN 1"/>
    <property type="match status" value="1"/>
</dbReference>
<gene>
    <name evidence="4" type="ORF">PCOR1329_LOCUS41558</name>
</gene>
<dbReference type="Gene3D" id="3.40.50.300">
    <property type="entry name" value="P-loop containing nucleotide triphosphate hydrolases"/>
    <property type="match status" value="2"/>
</dbReference>
<organism evidence="4 5">
    <name type="scientific">Prorocentrum cordatum</name>
    <dbReference type="NCBI Taxonomy" id="2364126"/>
    <lineage>
        <taxon>Eukaryota</taxon>
        <taxon>Sar</taxon>
        <taxon>Alveolata</taxon>
        <taxon>Dinophyceae</taxon>
        <taxon>Prorocentrales</taxon>
        <taxon>Prorocentraceae</taxon>
        <taxon>Prorocentrum</taxon>
    </lineage>
</organism>
<feature type="domain" description="DNA2/NAM7 helicase helicase" evidence="2">
    <location>
        <begin position="24"/>
        <end position="118"/>
    </location>
</feature>
<dbReference type="Pfam" id="PF13087">
    <property type="entry name" value="AAA_12"/>
    <property type="match status" value="1"/>
</dbReference>
<evidence type="ECO:0000259" key="3">
    <source>
        <dbReference type="Pfam" id="PF13087"/>
    </source>
</evidence>
<feature type="region of interest" description="Disordered" evidence="1">
    <location>
        <begin position="1"/>
        <end position="21"/>
    </location>
</feature>
<evidence type="ECO:0000256" key="1">
    <source>
        <dbReference type="SAM" id="MobiDB-lite"/>
    </source>
</evidence>
<feature type="compositionally biased region" description="Basic and acidic residues" evidence="1">
    <location>
        <begin position="389"/>
        <end position="421"/>
    </location>
</feature>
<feature type="non-terminal residue" evidence="4">
    <location>
        <position position="421"/>
    </location>
</feature>
<evidence type="ECO:0000259" key="2">
    <source>
        <dbReference type="Pfam" id="PF13086"/>
    </source>
</evidence>
<dbReference type="InterPro" id="IPR047187">
    <property type="entry name" value="SF1_C_Upf1"/>
</dbReference>
<feature type="domain" description="DNA2/NAM7 helicase-like C-terminal" evidence="3">
    <location>
        <begin position="131"/>
        <end position="314"/>
    </location>
</feature>
<accession>A0ABN9TR87</accession>
<protein>
    <recommendedName>
        <fullName evidence="6">RNA helicase</fullName>
    </recommendedName>
</protein>
<dbReference type="InterPro" id="IPR027417">
    <property type="entry name" value="P-loop_NTPase"/>
</dbReference>
<feature type="compositionally biased region" description="Basic and acidic residues" evidence="1">
    <location>
        <begin position="1"/>
        <end position="12"/>
    </location>
</feature>
<dbReference type="InterPro" id="IPR041679">
    <property type="entry name" value="DNA2/NAM7-like_C"/>
</dbReference>
<dbReference type="EMBL" id="CAUYUJ010014998">
    <property type="protein sequence ID" value="CAK0848666.1"/>
    <property type="molecule type" value="Genomic_DNA"/>
</dbReference>
<keyword evidence="5" id="KW-1185">Reference proteome</keyword>
<evidence type="ECO:0000313" key="4">
    <source>
        <dbReference type="EMBL" id="CAK0848666.1"/>
    </source>
</evidence>
<comment type="caution">
    <text evidence="4">The sequence shown here is derived from an EMBL/GenBank/DDBJ whole genome shotgun (WGS) entry which is preliminary data.</text>
</comment>
<reference evidence="4" key="1">
    <citation type="submission" date="2023-10" db="EMBL/GenBank/DDBJ databases">
        <authorList>
            <person name="Chen Y."/>
            <person name="Shah S."/>
            <person name="Dougan E. K."/>
            <person name="Thang M."/>
            <person name="Chan C."/>
        </authorList>
    </citation>
    <scope>NUCLEOTIDE SEQUENCE [LARGE SCALE GENOMIC DNA]</scope>
</reference>
<dbReference type="InterPro" id="IPR045055">
    <property type="entry name" value="DNA2/NAM7-like"/>
</dbReference>
<evidence type="ECO:0000313" key="5">
    <source>
        <dbReference type="Proteomes" id="UP001189429"/>
    </source>
</evidence>
<dbReference type="PANTHER" id="PTHR10887">
    <property type="entry name" value="DNA2/NAM7 HELICASE FAMILY"/>
    <property type="match status" value="1"/>
</dbReference>
<dbReference type="CDD" id="cd18808">
    <property type="entry name" value="SF1_C_Upf1"/>
    <property type="match status" value="1"/>
</dbReference>
<dbReference type="Pfam" id="PF13086">
    <property type="entry name" value="AAA_11"/>
    <property type="match status" value="1"/>
</dbReference>
<dbReference type="InterPro" id="IPR041677">
    <property type="entry name" value="DNA2/NAM7_AAA_11"/>
</dbReference>
<dbReference type="SUPFAM" id="SSF52540">
    <property type="entry name" value="P-loop containing nucleoside triphosphate hydrolases"/>
    <property type="match status" value="1"/>
</dbReference>
<name>A0ABN9TR87_9DINO</name>
<feature type="region of interest" description="Disordered" evidence="1">
    <location>
        <begin position="383"/>
        <end position="421"/>
    </location>
</feature>